<dbReference type="CDD" id="cd16930">
    <property type="entry name" value="HATPase_TopII-like"/>
    <property type="match status" value="1"/>
</dbReference>
<evidence type="ECO:0000256" key="16">
    <source>
        <dbReference type="SAM" id="MobiDB-lite"/>
    </source>
</evidence>
<feature type="domain" description="Topo IIA-type catalytic" evidence="18">
    <location>
        <begin position="756"/>
        <end position="1206"/>
    </location>
</feature>
<dbReference type="PRINTS" id="PR01158">
    <property type="entry name" value="TOPISMRASEII"/>
</dbReference>
<dbReference type="FunFam" id="3.40.50.670:FF:000001">
    <property type="entry name" value="DNA topoisomerase 2"/>
    <property type="match status" value="1"/>
</dbReference>
<dbReference type="InterPro" id="IPR013760">
    <property type="entry name" value="Topo_IIA-like_dom_sf"/>
</dbReference>
<dbReference type="Gene3D" id="3.40.50.670">
    <property type="match status" value="1"/>
</dbReference>
<protein>
    <recommendedName>
        <fullName evidence="14">DNA topoisomerase 2</fullName>
        <ecNumber evidence="14">5.6.2.2</ecNumber>
    </recommendedName>
</protein>
<keyword evidence="7 14" id="KW-0547">Nucleotide-binding</keyword>
<dbReference type="EMBL" id="JALLPJ020001380">
    <property type="protein sequence ID" value="KAL3766759.1"/>
    <property type="molecule type" value="Genomic_DNA"/>
</dbReference>
<dbReference type="Gene3D" id="3.30.565.10">
    <property type="entry name" value="Histidine kinase-like ATPase, C-terminal domain"/>
    <property type="match status" value="1"/>
</dbReference>
<dbReference type="PROSITE" id="PS52040">
    <property type="entry name" value="TOPO_IIA"/>
    <property type="match status" value="1"/>
</dbReference>
<reference evidence="19 20" key="1">
    <citation type="submission" date="2024-10" db="EMBL/GenBank/DDBJ databases">
        <title>Updated reference genomes for cyclostephanoid diatoms.</title>
        <authorList>
            <person name="Roberts W.R."/>
            <person name="Alverson A.J."/>
        </authorList>
    </citation>
    <scope>NUCLEOTIDE SEQUENCE [LARGE SCALE GENOMIC DNA]</scope>
    <source>
        <strain evidence="19 20">AJA010-31</strain>
    </source>
</reference>
<comment type="caution">
    <text evidence="19">The sequence shown here is derived from an EMBL/GenBank/DDBJ whole genome shotgun (WGS) entry which is preliminary data.</text>
</comment>
<dbReference type="InterPro" id="IPR013506">
    <property type="entry name" value="Topo_IIA_bsu_dom2"/>
</dbReference>
<feature type="compositionally biased region" description="Low complexity" evidence="16">
    <location>
        <begin position="1322"/>
        <end position="1340"/>
    </location>
</feature>
<dbReference type="Pfam" id="PF00204">
    <property type="entry name" value="DNA_gyraseB"/>
    <property type="match status" value="1"/>
</dbReference>
<evidence type="ECO:0000313" key="20">
    <source>
        <dbReference type="Proteomes" id="UP001530400"/>
    </source>
</evidence>
<dbReference type="SMART" id="SM00433">
    <property type="entry name" value="TOP2c"/>
    <property type="match status" value="1"/>
</dbReference>
<evidence type="ECO:0000256" key="14">
    <source>
        <dbReference type="RuleBase" id="RU362094"/>
    </source>
</evidence>
<feature type="compositionally biased region" description="Acidic residues" evidence="16">
    <location>
        <begin position="1359"/>
        <end position="1376"/>
    </location>
</feature>
<evidence type="ECO:0000256" key="1">
    <source>
        <dbReference type="ARBA" id="ARBA00000185"/>
    </source>
</evidence>
<accession>A0ABD3MS02</accession>
<keyword evidence="8 14" id="KW-0067">ATP-binding</keyword>
<dbReference type="Pfam" id="PF16898">
    <property type="entry name" value="TOPRIM_C"/>
    <property type="match status" value="1"/>
</dbReference>
<dbReference type="FunFam" id="3.30.1360.40:FF:000003">
    <property type="entry name" value="DNA topoisomerase 2"/>
    <property type="match status" value="1"/>
</dbReference>
<dbReference type="GO" id="GO:0009507">
    <property type="term" value="C:chloroplast"/>
    <property type="evidence" value="ECO:0007669"/>
    <property type="project" value="UniProtKB-SubCell"/>
</dbReference>
<dbReference type="Gene3D" id="3.30.230.10">
    <property type="match status" value="1"/>
</dbReference>
<keyword evidence="12 13" id="KW-0413">Isomerase</keyword>
<keyword evidence="15" id="KW-0175">Coiled coil</keyword>
<evidence type="ECO:0000256" key="8">
    <source>
        <dbReference type="ARBA" id="ARBA00022840"/>
    </source>
</evidence>
<dbReference type="Gene3D" id="3.30.1360.40">
    <property type="match status" value="1"/>
</dbReference>
<dbReference type="FunFam" id="3.30.1490.30:FF:000001">
    <property type="entry name" value="DNA topoisomerase 2"/>
    <property type="match status" value="1"/>
</dbReference>
<comment type="cofactor">
    <cofactor evidence="2">
        <name>Ca(2+)</name>
        <dbReference type="ChEBI" id="CHEBI:29108"/>
    </cofactor>
</comment>
<dbReference type="InterPro" id="IPR002205">
    <property type="entry name" value="Topo_IIA_dom_A"/>
</dbReference>
<dbReference type="GO" id="GO:0006265">
    <property type="term" value="P:DNA topological change"/>
    <property type="evidence" value="ECO:0007669"/>
    <property type="project" value="UniProtKB-UniRule"/>
</dbReference>
<feature type="compositionally biased region" description="Low complexity" evidence="16">
    <location>
        <begin position="1229"/>
        <end position="1246"/>
    </location>
</feature>
<dbReference type="SMART" id="SM00434">
    <property type="entry name" value="TOP4c"/>
    <property type="match status" value="1"/>
</dbReference>
<dbReference type="InterPro" id="IPR034157">
    <property type="entry name" value="TOPRIM_TopoII"/>
</dbReference>
<dbReference type="InterPro" id="IPR013759">
    <property type="entry name" value="Topo_IIA_B_C"/>
</dbReference>
<dbReference type="SUPFAM" id="SSF56719">
    <property type="entry name" value="Type II DNA topoisomerase"/>
    <property type="match status" value="1"/>
</dbReference>
<dbReference type="PANTHER" id="PTHR10169:SF38">
    <property type="entry name" value="DNA TOPOISOMERASE 2"/>
    <property type="match status" value="1"/>
</dbReference>
<dbReference type="SUPFAM" id="SSF55874">
    <property type="entry name" value="ATPase domain of HSP90 chaperone/DNA topoisomerase II/histidine kinase"/>
    <property type="match status" value="1"/>
</dbReference>
<dbReference type="GO" id="GO:0005524">
    <property type="term" value="F:ATP binding"/>
    <property type="evidence" value="ECO:0007669"/>
    <property type="project" value="UniProtKB-UniRule"/>
</dbReference>
<name>A0ABD3MS02_9STRA</name>
<organism evidence="19 20">
    <name type="scientific">Cyclotella atomus</name>
    <dbReference type="NCBI Taxonomy" id="382360"/>
    <lineage>
        <taxon>Eukaryota</taxon>
        <taxon>Sar</taxon>
        <taxon>Stramenopiles</taxon>
        <taxon>Ochrophyta</taxon>
        <taxon>Bacillariophyta</taxon>
        <taxon>Coscinodiscophyceae</taxon>
        <taxon>Thalassiosirophycidae</taxon>
        <taxon>Stephanodiscales</taxon>
        <taxon>Stephanodiscaceae</taxon>
        <taxon>Cyclotella</taxon>
    </lineage>
</organism>
<evidence type="ECO:0000256" key="3">
    <source>
        <dbReference type="ARBA" id="ARBA00001946"/>
    </source>
</evidence>
<evidence type="ECO:0000256" key="12">
    <source>
        <dbReference type="ARBA" id="ARBA00023235"/>
    </source>
</evidence>
<comment type="function">
    <text evidence="14">Control of topological states of DNA by transient breakage and subsequent rejoining of DNA strands. Topoisomerase II makes double-strand breaks.</text>
</comment>
<evidence type="ECO:0000256" key="5">
    <source>
        <dbReference type="ARBA" id="ARBA00011080"/>
    </source>
</evidence>
<dbReference type="GO" id="GO:0003677">
    <property type="term" value="F:DNA binding"/>
    <property type="evidence" value="ECO:0007669"/>
    <property type="project" value="UniProtKB-UniRule"/>
</dbReference>
<sequence length="1410" mass="156593">MATVDMMESSFELDVDSSFDEENFDPQKTKSAASKPAADVKKAAPKKAAAAKKVSKTIEETYQKKTQLEHILLRPDTYIGSVEPLTQQMFVFNSNTERIVQREITYTPGLYKIFDEILVNAADNKQRDPNMDRIEITIDAEEGTISVLNNGKGIPVVMHKEHGCYVPTLIFGHLLTGSNFDDDEKKTTGGRNGYGAKLANIFSKEFVVECVDSNAGMKFKQVFRDNMKATEPVVKKCSAADAKKGDSTKITFKPDLERFNMTSLDEDTVGLLSKRAYDIAGSMASKEGKKLAVYLNGKKLPVKDFKSYLALFDGITPPAAYEKIGDRWEVGVSMSDGSFNQISFVNAIATTKGGGHVTYITDQVTKFLAAAVKKKNKGGAEIKPAQIKNHLSIFVNCLVENPTFDSQTKENLTTRPGTFGSEAKLSDKFLKQVEKCGVVDAIMSYAKFKQNQALKRKGGTKKTKLTGITKLDDANFAGTAKSKDCTLIITEGDSAKSLAVSGLSVVGRDYYGVFPLKGKPLNVRDATHAQIMKNEEIMNVVEIMGLKFGTEYTEDNIKSLRYGHLMIMADQDHDGSHIKGLIINFIHHFWPSLLDIPDFLMQFITPIVKCTKGKKSHTFFTLPEYEEWKEETGNDAKGWTIKYYKGLGTSTSSEAKEYFSNLDTHEIHFNEISSDVIEFDDEDMDDIVPDAITSGSGLIDMAFSKSKVEARKKWLNSVEKNTFLNYSNAQKNGVRYSEFINRELILFSIADNARSIPHIMDGFKPSQRKVLFACFKKKLKTEIKVAQLAGYIGEHSAYHHGDMSLNGTIIGMAQSYVGSNNVNLLYPSGQFGTRRMGGKDHASARYIFTRLEKIARAIFHPDDDALLNYLNDDGISIEPEFYMPVIPMVLVNGSDGIGTGYSSTIQNHDPREIIANIRKMINGEEPELMHPKFAGFTGEVIAETGTRSGSYIVRGKIERTNDTTLLITELPIGKWTQDYKAGVLEAMMTGSDKSPSEISDFKENHTDTTVSFTVTATKDKIDEFEKFKGGLHAKFKLSTTISTNNMTAFDIDGKLHKYATTNDILRVFFDQRLEYYIKRKALLLEKMRRELKILDNKARFVEEVCSGDLVVSNRKRAELLSDLQNRGYDLFPKEEKKAEEGEEADEEEDNASDANLAKGYEYLLGMKIWSLTFERAEELRRQLAEKTDEVASLEATEPQTIWLNDLSAIEEALDERDVEYAAEAKKESQAQSKAKVRVAKQASAAAKKAKKASKKKDEWDSDVEMSDEDDDDDFVVSKPAPKPKAQPKKVAAPKPAAKPADKPVAVDEAASVLEKLSIKETAPVPVLKPAAPAKKVAAKAPAKKAPAKKAAPKKKSYDSSDDSDDFMGDSDSDVEVVDAPPARNRSARTAAKPKTYVLNDSSDDDSEFEF</sequence>
<dbReference type="FunFam" id="3.30.230.10:FF:000008">
    <property type="entry name" value="DNA topoisomerase 2"/>
    <property type="match status" value="1"/>
</dbReference>
<evidence type="ECO:0000256" key="2">
    <source>
        <dbReference type="ARBA" id="ARBA00001913"/>
    </source>
</evidence>
<feature type="compositionally biased region" description="Low complexity" evidence="16">
    <location>
        <begin position="1288"/>
        <end position="1298"/>
    </location>
</feature>
<keyword evidence="11 13" id="KW-0238">DNA-binding</keyword>
<feature type="compositionally biased region" description="Acidic residues" evidence="16">
    <location>
        <begin position="1140"/>
        <end position="1151"/>
    </location>
</feature>
<evidence type="ECO:0000256" key="15">
    <source>
        <dbReference type="SAM" id="Coils"/>
    </source>
</evidence>
<feature type="compositionally biased region" description="Basic residues" evidence="16">
    <location>
        <begin position="1341"/>
        <end position="1354"/>
    </location>
</feature>
<dbReference type="InterPro" id="IPR001154">
    <property type="entry name" value="TopoII_euk"/>
</dbReference>
<dbReference type="GO" id="GO:0003918">
    <property type="term" value="F:DNA topoisomerase type II (double strand cut, ATP-hydrolyzing) activity"/>
    <property type="evidence" value="ECO:0007669"/>
    <property type="project" value="UniProtKB-UniRule"/>
</dbReference>
<evidence type="ECO:0000259" key="17">
    <source>
        <dbReference type="PROSITE" id="PS50880"/>
    </source>
</evidence>
<feature type="region of interest" description="Disordered" evidence="16">
    <location>
        <begin position="1"/>
        <end position="45"/>
    </location>
</feature>
<dbReference type="Gene3D" id="3.90.199.10">
    <property type="entry name" value="Topoisomerase II, domain 5"/>
    <property type="match status" value="1"/>
</dbReference>
<feature type="coiled-coil region" evidence="15">
    <location>
        <begin position="1077"/>
        <end position="1104"/>
    </location>
</feature>
<dbReference type="SUPFAM" id="SSF54211">
    <property type="entry name" value="Ribosomal protein S5 domain 2-like"/>
    <property type="match status" value="1"/>
</dbReference>
<dbReference type="InterPro" id="IPR014721">
    <property type="entry name" value="Ribsml_uS5_D2-typ_fold_subgr"/>
</dbReference>
<dbReference type="Gene3D" id="3.30.1490.30">
    <property type="match status" value="1"/>
</dbReference>
<feature type="domain" description="Toprim" evidence="17">
    <location>
        <begin position="485"/>
        <end position="601"/>
    </location>
</feature>
<dbReference type="InterPro" id="IPR001241">
    <property type="entry name" value="Topo_IIA"/>
</dbReference>
<evidence type="ECO:0000256" key="6">
    <source>
        <dbReference type="ARBA" id="ARBA00022723"/>
    </source>
</evidence>
<evidence type="ECO:0000256" key="11">
    <source>
        <dbReference type="ARBA" id="ARBA00023125"/>
    </source>
</evidence>
<dbReference type="CDD" id="cd03365">
    <property type="entry name" value="TOPRIM_TopoIIA"/>
    <property type="match status" value="1"/>
</dbReference>
<feature type="compositionally biased region" description="Acidic residues" evidence="16">
    <location>
        <begin position="1401"/>
        <end position="1410"/>
    </location>
</feature>
<proteinExistence type="inferred from homology"/>
<dbReference type="PRINTS" id="PR00418">
    <property type="entry name" value="TPI2FAMILY"/>
</dbReference>
<comment type="subunit">
    <text evidence="14">Homodimer.</text>
</comment>
<comment type="cofactor">
    <cofactor evidence="3">
        <name>Mg(2+)</name>
        <dbReference type="ChEBI" id="CHEBI:18420"/>
    </cofactor>
</comment>
<evidence type="ECO:0000313" key="19">
    <source>
        <dbReference type="EMBL" id="KAL3766759.1"/>
    </source>
</evidence>
<dbReference type="Pfam" id="PF01751">
    <property type="entry name" value="Toprim"/>
    <property type="match status" value="1"/>
</dbReference>
<dbReference type="EC" id="5.6.2.2" evidence="14"/>
<dbReference type="InterPro" id="IPR013757">
    <property type="entry name" value="Topo_IIA_A_a_sf"/>
</dbReference>
<feature type="region of interest" description="Disordered" evidence="16">
    <location>
        <begin position="1131"/>
        <end position="1152"/>
    </location>
</feature>
<dbReference type="Gene3D" id="1.10.268.10">
    <property type="entry name" value="Topoisomerase, domain 3"/>
    <property type="match status" value="1"/>
</dbReference>
<feature type="region of interest" description="Disordered" evidence="16">
    <location>
        <begin position="1224"/>
        <end position="1410"/>
    </location>
</feature>
<dbReference type="CDD" id="cd03481">
    <property type="entry name" value="TopoIIA_Trans_ScTopoIIA"/>
    <property type="match status" value="1"/>
</dbReference>
<dbReference type="Pfam" id="PF02518">
    <property type="entry name" value="HATPase_c"/>
    <property type="match status" value="1"/>
</dbReference>
<dbReference type="Pfam" id="PF00521">
    <property type="entry name" value="DNA_topoisoIV"/>
    <property type="match status" value="1"/>
</dbReference>
<dbReference type="FunFam" id="3.90.199.10:FF:000002">
    <property type="entry name" value="DNA topoisomerase 2"/>
    <property type="match status" value="1"/>
</dbReference>
<evidence type="ECO:0000256" key="10">
    <source>
        <dbReference type="ARBA" id="ARBA00023029"/>
    </source>
</evidence>
<feature type="compositionally biased region" description="Acidic residues" evidence="16">
    <location>
        <begin position="1259"/>
        <end position="1274"/>
    </location>
</feature>
<dbReference type="FunFam" id="3.30.565.10:FF:000004">
    <property type="entry name" value="DNA topoisomerase 2"/>
    <property type="match status" value="1"/>
</dbReference>
<dbReference type="InterPro" id="IPR018522">
    <property type="entry name" value="TopoIIA_CS"/>
</dbReference>
<keyword evidence="20" id="KW-1185">Reference proteome</keyword>
<feature type="active site" description="O-(5'-phospho-DNA)-tyrosine intermediate" evidence="13">
    <location>
        <position position="846"/>
    </location>
</feature>
<dbReference type="PANTHER" id="PTHR10169">
    <property type="entry name" value="DNA TOPOISOMERASE/GYRASE"/>
    <property type="match status" value="1"/>
</dbReference>
<comment type="catalytic activity">
    <reaction evidence="1 13 14">
        <text>ATP-dependent breakage, passage and rejoining of double-stranded DNA.</text>
        <dbReference type="EC" id="5.6.2.2"/>
    </reaction>
</comment>
<keyword evidence="10 13" id="KW-0799">Topoisomerase</keyword>
<evidence type="ECO:0000256" key="13">
    <source>
        <dbReference type="PROSITE-ProRule" id="PRU01384"/>
    </source>
</evidence>
<dbReference type="InterPro" id="IPR020568">
    <property type="entry name" value="Ribosomal_Su5_D2-typ_SF"/>
</dbReference>
<dbReference type="PROSITE" id="PS50880">
    <property type="entry name" value="TOPRIM"/>
    <property type="match status" value="1"/>
</dbReference>
<evidence type="ECO:0000256" key="9">
    <source>
        <dbReference type="ARBA" id="ARBA00022842"/>
    </source>
</evidence>
<feature type="compositionally biased region" description="Acidic residues" evidence="16">
    <location>
        <begin position="11"/>
        <end position="24"/>
    </location>
</feature>
<dbReference type="SMART" id="SM00387">
    <property type="entry name" value="HATPase_c"/>
    <property type="match status" value="1"/>
</dbReference>
<dbReference type="InterPro" id="IPR050634">
    <property type="entry name" value="DNA_Topoisomerase_II"/>
</dbReference>
<dbReference type="GO" id="GO:0046872">
    <property type="term" value="F:metal ion binding"/>
    <property type="evidence" value="ECO:0007669"/>
    <property type="project" value="UniProtKB-KW"/>
</dbReference>
<comment type="similarity">
    <text evidence="5 14">Belongs to the type II topoisomerase family.</text>
</comment>
<dbReference type="InterPro" id="IPR013758">
    <property type="entry name" value="Topo_IIA_A/C_ab"/>
</dbReference>
<dbReference type="InterPro" id="IPR036890">
    <property type="entry name" value="HATPase_C_sf"/>
</dbReference>
<dbReference type="InterPro" id="IPR006171">
    <property type="entry name" value="TOPRIM_dom"/>
</dbReference>
<comment type="subcellular location">
    <subcellularLocation>
        <location evidence="4">Plastid</location>
        <location evidence="4">Chloroplast</location>
    </subcellularLocation>
</comment>
<evidence type="ECO:0000259" key="18">
    <source>
        <dbReference type="PROSITE" id="PS52040"/>
    </source>
</evidence>
<dbReference type="InterPro" id="IPR003594">
    <property type="entry name" value="HATPase_dom"/>
</dbReference>
<gene>
    <name evidence="19" type="ORF">ACHAWO_005157</name>
</gene>
<evidence type="ECO:0000256" key="4">
    <source>
        <dbReference type="ARBA" id="ARBA00004229"/>
    </source>
</evidence>
<dbReference type="PROSITE" id="PS00177">
    <property type="entry name" value="TOPOISOMERASE_II"/>
    <property type="match status" value="1"/>
</dbReference>
<dbReference type="Proteomes" id="UP001530400">
    <property type="component" value="Unassembled WGS sequence"/>
</dbReference>
<dbReference type="CDD" id="cd00187">
    <property type="entry name" value="TOP4c"/>
    <property type="match status" value="1"/>
</dbReference>
<keyword evidence="6" id="KW-0479">Metal-binding</keyword>
<evidence type="ECO:0000256" key="7">
    <source>
        <dbReference type="ARBA" id="ARBA00022741"/>
    </source>
</evidence>
<dbReference type="InterPro" id="IPR031660">
    <property type="entry name" value="TOPRIM_C"/>
</dbReference>
<keyword evidence="9" id="KW-0460">Magnesium</keyword>